<evidence type="ECO:0000313" key="3">
    <source>
        <dbReference type="Proteomes" id="UP000005580"/>
    </source>
</evidence>
<dbReference type="Proteomes" id="UP000005580">
    <property type="component" value="Unassembled WGS sequence"/>
</dbReference>
<feature type="transmembrane region" description="Helical" evidence="1">
    <location>
        <begin position="20"/>
        <end position="39"/>
    </location>
</feature>
<proteinExistence type="predicted"/>
<gene>
    <name evidence="2" type="ORF">HMPREF0663_11957</name>
</gene>
<keyword evidence="1" id="KW-1133">Transmembrane helix</keyword>
<keyword evidence="1" id="KW-0812">Transmembrane</keyword>
<comment type="caution">
    <text evidence="2">The sequence shown here is derived from an EMBL/GenBank/DDBJ whole genome shotgun (WGS) entry which is preliminary data.</text>
</comment>
<dbReference type="AlphaFoldDB" id="E7RT84"/>
<evidence type="ECO:0000256" key="1">
    <source>
        <dbReference type="SAM" id="Phobius"/>
    </source>
</evidence>
<protein>
    <submittedName>
        <fullName evidence="2">Uncharacterized protein</fullName>
    </submittedName>
</protein>
<keyword evidence="1" id="KW-0472">Membrane</keyword>
<sequence length="42" mass="4920">MAWISNYNSHFVPNKYKIGGRLISAPYFMTCIFILSEIIEHN</sequence>
<reference evidence="2" key="1">
    <citation type="submission" date="2011-01" db="EMBL/GenBank/DDBJ databases">
        <authorList>
            <person name="Muzny D."/>
            <person name="Qin X."/>
            <person name="Buhay C."/>
            <person name="Dugan-Rocha S."/>
            <person name="Ding Y."/>
            <person name="Chen G."/>
            <person name="Hawes A."/>
            <person name="Holder M."/>
            <person name="Jhangiani S."/>
            <person name="Johnson A."/>
            <person name="Khan Z."/>
            <person name="Li Z."/>
            <person name="Liu W."/>
            <person name="Liu X."/>
            <person name="Perez L."/>
            <person name="Shen H."/>
            <person name="Wang Q."/>
            <person name="Watt J."/>
            <person name="Xi L."/>
            <person name="Xin Y."/>
            <person name="Zhou J."/>
            <person name="Deng J."/>
            <person name="Jiang H."/>
            <person name="Liu Y."/>
            <person name="Qu J."/>
            <person name="Song X.-Z."/>
            <person name="Zhang L."/>
            <person name="Villasana D."/>
            <person name="Johnson A."/>
            <person name="Liu J."/>
            <person name="Liyanage D."/>
            <person name="Lorensuhewa L."/>
            <person name="Robinson T."/>
            <person name="Song A."/>
            <person name="Song B.-B."/>
            <person name="Dinh H."/>
            <person name="Thornton R."/>
            <person name="Coyle M."/>
            <person name="Francisco L."/>
            <person name="Jackson L."/>
            <person name="Javaid M."/>
            <person name="Korchina V."/>
            <person name="Kovar C."/>
            <person name="Mata R."/>
            <person name="Mathew T."/>
            <person name="Ngo R."/>
            <person name="Nguyen L."/>
            <person name="Nguyen N."/>
            <person name="Okwuonu G."/>
            <person name="Ongeri F."/>
            <person name="Pham C."/>
            <person name="Simmons D."/>
            <person name="Wilczek-Boney K."/>
            <person name="Hale W."/>
            <person name="Jakkamsetti A."/>
            <person name="Pham P."/>
            <person name="Ruth R."/>
            <person name="San Lucas F."/>
            <person name="Warren J."/>
            <person name="Zhang J."/>
            <person name="Zhao Z."/>
            <person name="Zhou C."/>
            <person name="Zhu D."/>
            <person name="Lee S."/>
            <person name="Bess C."/>
            <person name="Blankenburg K."/>
            <person name="Forbes L."/>
            <person name="Fu Q."/>
            <person name="Gubbala S."/>
            <person name="Hirani K."/>
            <person name="Jayaseelan J.C."/>
            <person name="Lara F."/>
            <person name="Munidasa M."/>
            <person name="Palculict T."/>
            <person name="Patil S."/>
            <person name="Pu L.-L."/>
            <person name="Saada N."/>
            <person name="Tang L."/>
            <person name="Weissenberger G."/>
            <person name="Zhu Y."/>
            <person name="Hemphill L."/>
            <person name="Shang Y."/>
            <person name="Youmans B."/>
            <person name="Ayvaz T."/>
            <person name="Ross M."/>
            <person name="Santibanez J."/>
            <person name="Aqrawi P."/>
            <person name="Gross S."/>
            <person name="Joshi V."/>
            <person name="Fowler G."/>
            <person name="Nazareth L."/>
            <person name="Reid J."/>
            <person name="Worley K."/>
            <person name="Petrosino J."/>
            <person name="Highlander S."/>
            <person name="Gibbs R."/>
        </authorList>
    </citation>
    <scope>NUCLEOTIDE SEQUENCE [LARGE SCALE GENOMIC DNA]</scope>
    <source>
        <strain evidence="2">ATCC 33269</strain>
    </source>
</reference>
<accession>E7RT84</accession>
<dbReference type="EMBL" id="AEPE02000006">
    <property type="protein sequence ID" value="EFZ35890.1"/>
    <property type="molecule type" value="Genomic_DNA"/>
</dbReference>
<name>E7RT84_9BACT</name>
<evidence type="ECO:0000313" key="2">
    <source>
        <dbReference type="EMBL" id="EFZ35890.1"/>
    </source>
</evidence>
<keyword evidence="3" id="KW-1185">Reference proteome</keyword>
<organism evidence="2 3">
    <name type="scientific">Hoylesella oralis ATCC 33269</name>
    <dbReference type="NCBI Taxonomy" id="873533"/>
    <lineage>
        <taxon>Bacteria</taxon>
        <taxon>Pseudomonadati</taxon>
        <taxon>Bacteroidota</taxon>
        <taxon>Bacteroidia</taxon>
        <taxon>Bacteroidales</taxon>
        <taxon>Prevotellaceae</taxon>
        <taxon>Hoylesella</taxon>
    </lineage>
</organism>
<dbReference type="HOGENOM" id="CLU_3255909_0_0_10"/>